<name>A0A974CKU2_XENLA</name>
<protein>
    <recommendedName>
        <fullName evidence="11">C2H2-type domain-containing protein</fullName>
    </recommendedName>
</protein>
<organism evidence="12 13">
    <name type="scientific">Xenopus laevis</name>
    <name type="common">African clawed frog</name>
    <dbReference type="NCBI Taxonomy" id="8355"/>
    <lineage>
        <taxon>Eukaryota</taxon>
        <taxon>Metazoa</taxon>
        <taxon>Chordata</taxon>
        <taxon>Craniata</taxon>
        <taxon>Vertebrata</taxon>
        <taxon>Euteleostomi</taxon>
        <taxon>Amphibia</taxon>
        <taxon>Batrachia</taxon>
        <taxon>Anura</taxon>
        <taxon>Pipoidea</taxon>
        <taxon>Pipidae</taxon>
        <taxon>Xenopodinae</taxon>
        <taxon>Xenopus</taxon>
        <taxon>Xenopus</taxon>
    </lineage>
</organism>
<keyword evidence="8" id="KW-0539">Nucleus</keyword>
<comment type="subcellular location">
    <subcellularLocation>
        <location evidence="1">Nucleus</location>
    </subcellularLocation>
</comment>
<keyword evidence="3" id="KW-0677">Repeat</keyword>
<dbReference type="PROSITE" id="PS00028">
    <property type="entry name" value="ZINC_FINGER_C2H2_1"/>
    <property type="match status" value="3"/>
</dbReference>
<keyword evidence="4 9" id="KW-0863">Zinc-finger</keyword>
<dbReference type="Proteomes" id="UP000694892">
    <property type="component" value="Chromosome 6L"/>
</dbReference>
<dbReference type="Gene3D" id="3.30.160.60">
    <property type="entry name" value="Classic Zinc Finger"/>
    <property type="match status" value="4"/>
</dbReference>
<evidence type="ECO:0000256" key="9">
    <source>
        <dbReference type="PROSITE-ProRule" id="PRU00042"/>
    </source>
</evidence>
<sequence length="183" mass="20875">MKAEHSSELPKPETDWESGTRSGDCLTSSDGSGFICSKCGETFPLNSDLLTHLCGTHKRIYSREKLDCGKKISLFPSFVAHKRIHTGEKPFTCTECGETFKNEHYLLRHQKIHIKQFACTECSENFTTERRLQIHQMIHMEKDKFTCTECGESFTGKGGFASNYYLHVHKRTHAGEKPFTCTE</sequence>
<dbReference type="InterPro" id="IPR013087">
    <property type="entry name" value="Znf_C2H2_type"/>
</dbReference>
<dbReference type="InterPro" id="IPR050636">
    <property type="entry name" value="C2H2-ZF_domain-containing"/>
</dbReference>
<dbReference type="EMBL" id="CM004476">
    <property type="protein sequence ID" value="OCT75254.1"/>
    <property type="molecule type" value="Genomic_DNA"/>
</dbReference>
<evidence type="ECO:0000256" key="5">
    <source>
        <dbReference type="ARBA" id="ARBA00022833"/>
    </source>
</evidence>
<evidence type="ECO:0000259" key="11">
    <source>
        <dbReference type="PROSITE" id="PS50157"/>
    </source>
</evidence>
<evidence type="ECO:0000256" key="10">
    <source>
        <dbReference type="SAM" id="MobiDB-lite"/>
    </source>
</evidence>
<feature type="domain" description="C2H2-type" evidence="11">
    <location>
        <begin position="61"/>
        <end position="90"/>
    </location>
</feature>
<keyword evidence="2" id="KW-0479">Metal-binding</keyword>
<dbReference type="GO" id="GO:0005634">
    <property type="term" value="C:nucleus"/>
    <property type="evidence" value="ECO:0007669"/>
    <property type="project" value="UniProtKB-SubCell"/>
</dbReference>
<feature type="domain" description="C2H2-type" evidence="11">
    <location>
        <begin position="145"/>
        <end position="178"/>
    </location>
</feature>
<keyword evidence="5" id="KW-0862">Zinc</keyword>
<evidence type="ECO:0000256" key="6">
    <source>
        <dbReference type="ARBA" id="ARBA00023015"/>
    </source>
</evidence>
<dbReference type="PROSITE" id="PS50157">
    <property type="entry name" value="ZINC_FINGER_C2H2_2"/>
    <property type="match status" value="5"/>
</dbReference>
<evidence type="ECO:0000256" key="2">
    <source>
        <dbReference type="ARBA" id="ARBA00022723"/>
    </source>
</evidence>
<evidence type="ECO:0000256" key="7">
    <source>
        <dbReference type="ARBA" id="ARBA00023163"/>
    </source>
</evidence>
<evidence type="ECO:0000256" key="1">
    <source>
        <dbReference type="ARBA" id="ARBA00004123"/>
    </source>
</evidence>
<reference evidence="13" key="1">
    <citation type="journal article" date="2016" name="Nature">
        <title>Genome evolution in the allotetraploid frog Xenopus laevis.</title>
        <authorList>
            <person name="Session A.M."/>
            <person name="Uno Y."/>
            <person name="Kwon T."/>
            <person name="Chapman J.A."/>
            <person name="Toyoda A."/>
            <person name="Takahashi S."/>
            <person name="Fukui A."/>
            <person name="Hikosaka A."/>
            <person name="Suzuki A."/>
            <person name="Kondo M."/>
            <person name="van Heeringen S.J."/>
            <person name="Quigley I."/>
            <person name="Heinz S."/>
            <person name="Ogino H."/>
            <person name="Ochi H."/>
            <person name="Hellsten U."/>
            <person name="Lyons J.B."/>
            <person name="Simakov O."/>
            <person name="Putnam N."/>
            <person name="Stites J."/>
            <person name="Kuroki Y."/>
            <person name="Tanaka T."/>
            <person name="Michiue T."/>
            <person name="Watanabe M."/>
            <person name="Bogdanovic O."/>
            <person name="Lister R."/>
            <person name="Georgiou G."/>
            <person name="Paranjpe S.S."/>
            <person name="van Kruijsbergen I."/>
            <person name="Shu S."/>
            <person name="Carlson J."/>
            <person name="Kinoshita T."/>
            <person name="Ohta Y."/>
            <person name="Mawaribuchi S."/>
            <person name="Jenkins J."/>
            <person name="Grimwood J."/>
            <person name="Schmutz J."/>
            <person name="Mitros T."/>
            <person name="Mozaffari S.V."/>
            <person name="Suzuki Y."/>
            <person name="Haramoto Y."/>
            <person name="Yamamoto T.S."/>
            <person name="Takagi C."/>
            <person name="Heald R."/>
            <person name="Miller K."/>
            <person name="Haudenschild C."/>
            <person name="Kitzman J."/>
            <person name="Nakayama T."/>
            <person name="Izutsu Y."/>
            <person name="Robert J."/>
            <person name="Fortriede J."/>
            <person name="Burns K."/>
            <person name="Lotay V."/>
            <person name="Karimi K."/>
            <person name="Yasuoka Y."/>
            <person name="Dichmann D.S."/>
            <person name="Flajnik M.F."/>
            <person name="Houston D.W."/>
            <person name="Shendure J."/>
            <person name="DuPasquier L."/>
            <person name="Vize P.D."/>
            <person name="Zorn A.M."/>
            <person name="Ito M."/>
            <person name="Marcotte E.M."/>
            <person name="Wallingford J.B."/>
            <person name="Ito Y."/>
            <person name="Asashima M."/>
            <person name="Ueno N."/>
            <person name="Matsuda Y."/>
            <person name="Veenstra G.J."/>
            <person name="Fujiyama A."/>
            <person name="Harland R.M."/>
            <person name="Taira M."/>
            <person name="Rokhsar D.S."/>
        </authorList>
    </citation>
    <scope>NUCLEOTIDE SEQUENCE [LARGE SCALE GENOMIC DNA]</scope>
    <source>
        <strain evidence="13">J</strain>
    </source>
</reference>
<evidence type="ECO:0000256" key="8">
    <source>
        <dbReference type="ARBA" id="ARBA00023242"/>
    </source>
</evidence>
<dbReference type="PANTHER" id="PTHR47772:SF16">
    <property type="entry name" value="OOCYTE ZINC FINGER PROTEIN XLCOF6-LIKE ISOFORM X1"/>
    <property type="match status" value="1"/>
</dbReference>
<dbReference type="SUPFAM" id="SSF57667">
    <property type="entry name" value="beta-beta-alpha zinc fingers"/>
    <property type="match status" value="2"/>
</dbReference>
<keyword evidence="7" id="KW-0804">Transcription</keyword>
<accession>A0A974CKU2</accession>
<proteinExistence type="predicted"/>
<evidence type="ECO:0000313" key="12">
    <source>
        <dbReference type="EMBL" id="OCT75254.1"/>
    </source>
</evidence>
<keyword evidence="6" id="KW-0805">Transcription regulation</keyword>
<gene>
    <name evidence="12" type="ORF">XELAEV_18030432mg</name>
</gene>
<dbReference type="AlphaFoldDB" id="A0A974CKU2"/>
<dbReference type="GO" id="GO:0008270">
    <property type="term" value="F:zinc ion binding"/>
    <property type="evidence" value="ECO:0007669"/>
    <property type="project" value="UniProtKB-KW"/>
</dbReference>
<dbReference type="FunFam" id="3.30.160.60:FF:000759">
    <property type="entry name" value="zinc finger protein 16"/>
    <property type="match status" value="1"/>
</dbReference>
<evidence type="ECO:0000313" key="13">
    <source>
        <dbReference type="Proteomes" id="UP000694892"/>
    </source>
</evidence>
<evidence type="ECO:0000256" key="3">
    <source>
        <dbReference type="ARBA" id="ARBA00022737"/>
    </source>
</evidence>
<dbReference type="Pfam" id="PF00096">
    <property type="entry name" value="zf-C2H2"/>
    <property type="match status" value="3"/>
</dbReference>
<dbReference type="PANTHER" id="PTHR47772">
    <property type="entry name" value="ZINC FINGER PROTEIN 200"/>
    <property type="match status" value="1"/>
</dbReference>
<dbReference type="SMART" id="SM00355">
    <property type="entry name" value="ZnF_C2H2"/>
    <property type="match status" value="5"/>
</dbReference>
<feature type="region of interest" description="Disordered" evidence="10">
    <location>
        <begin position="1"/>
        <end position="24"/>
    </location>
</feature>
<dbReference type="InterPro" id="IPR036236">
    <property type="entry name" value="Znf_C2H2_sf"/>
</dbReference>
<feature type="domain" description="C2H2-type" evidence="11">
    <location>
        <begin position="91"/>
        <end position="118"/>
    </location>
</feature>
<feature type="domain" description="C2H2-type" evidence="11">
    <location>
        <begin position="34"/>
        <end position="57"/>
    </location>
</feature>
<dbReference type="OMA" id="SMDPDAN"/>
<evidence type="ECO:0000256" key="4">
    <source>
        <dbReference type="ARBA" id="ARBA00022771"/>
    </source>
</evidence>
<feature type="compositionally biased region" description="Basic and acidic residues" evidence="10">
    <location>
        <begin position="1"/>
        <end position="14"/>
    </location>
</feature>
<feature type="domain" description="C2H2-type" evidence="11">
    <location>
        <begin position="117"/>
        <end position="144"/>
    </location>
</feature>